<evidence type="ECO:0000256" key="7">
    <source>
        <dbReference type="SAM" id="MobiDB-lite"/>
    </source>
</evidence>
<dbReference type="EMBL" id="SRSF01000012">
    <property type="protein sequence ID" value="THH35501.1"/>
    <property type="molecule type" value="Genomic_DNA"/>
</dbReference>
<feature type="signal peptide" evidence="8">
    <location>
        <begin position="1"/>
        <end position="19"/>
    </location>
</feature>
<sequence length="524" mass="58491">MRLLLLLSLLASCAAPPTAATDAPESPLNVIFILADDLGYHDLGATGSTFYETPNLDRLAAQSVTFNRAYAGSRVCSPSRASIMLGQFTATHGITDWIGARAGEDWRDNERYTTHLPPDYVRVLPDSALTLAEAFRGAGYRTFFAGKWHLGGEGSMPTDHGFDINIGGNDKGSPAGGFFDPYDNPQLPNRRPGENLSMRLADETADFIKQRGDATPFFAFLSFYAVHAPIQTTEANWRHFRDKAVNGGIAEHGFAMERRLPIRTVQDNPVYAGLVRQMDEAIGQLLNTLDSLGLTDNTLIVFTSDNGGVASGDNYATSNLPLRGGKGYQWEGGTREPLLMYIPSLPGQRTVDAPVIGADLYPTLLSLAGLDVDPPQVIDGRDLTPLLRGDDWPERALIWHYPHYGNQGGDPSSVIRRGDWKLIHYWEDGHDELYDLGRDAREQADVAKRHPAVVERLRTELLTFLQDRGARYPRPDPLYDTEMDQRKAVFYRDTLRRRLEAQRTEMFHVEWSPNADWWGSRVER</sequence>
<keyword evidence="4 8" id="KW-0732">Signal</keyword>
<keyword evidence="11" id="KW-1185">Reference proteome</keyword>
<comment type="similarity">
    <text evidence="2">Belongs to the sulfatase family.</text>
</comment>
<evidence type="ECO:0000256" key="3">
    <source>
        <dbReference type="ARBA" id="ARBA00022723"/>
    </source>
</evidence>
<dbReference type="GO" id="GO:0046872">
    <property type="term" value="F:metal ion binding"/>
    <property type="evidence" value="ECO:0007669"/>
    <property type="project" value="UniProtKB-KW"/>
</dbReference>
<evidence type="ECO:0000256" key="1">
    <source>
        <dbReference type="ARBA" id="ARBA00001913"/>
    </source>
</evidence>
<feature type="chain" id="PRO_5020668180" evidence="8">
    <location>
        <begin position="20"/>
        <end position="524"/>
    </location>
</feature>
<evidence type="ECO:0000259" key="9">
    <source>
        <dbReference type="Pfam" id="PF00884"/>
    </source>
</evidence>
<name>A0A4S4NBW4_9BACT</name>
<reference evidence="10 11" key="1">
    <citation type="submission" date="2019-04" db="EMBL/GenBank/DDBJ databases">
        <title>Lewinella litorea sp. nov., isolated from a marine sand.</title>
        <authorList>
            <person name="Yoon J.-H."/>
        </authorList>
    </citation>
    <scope>NUCLEOTIDE SEQUENCE [LARGE SCALE GENOMIC DNA]</scope>
    <source>
        <strain evidence="10 11">HSMS-39</strain>
    </source>
</reference>
<dbReference type="RefSeq" id="WP_136460464.1">
    <property type="nucleotide sequence ID" value="NZ_SRSF01000012.1"/>
</dbReference>
<evidence type="ECO:0000256" key="6">
    <source>
        <dbReference type="ARBA" id="ARBA00022837"/>
    </source>
</evidence>
<evidence type="ECO:0000256" key="2">
    <source>
        <dbReference type="ARBA" id="ARBA00008779"/>
    </source>
</evidence>
<dbReference type="Proteomes" id="UP000308528">
    <property type="component" value="Unassembled WGS sequence"/>
</dbReference>
<dbReference type="InterPro" id="IPR017850">
    <property type="entry name" value="Alkaline_phosphatase_core_sf"/>
</dbReference>
<dbReference type="SUPFAM" id="SSF53649">
    <property type="entry name" value="Alkaline phosphatase-like"/>
    <property type="match status" value="1"/>
</dbReference>
<dbReference type="PANTHER" id="PTHR42693">
    <property type="entry name" value="ARYLSULFATASE FAMILY MEMBER"/>
    <property type="match status" value="1"/>
</dbReference>
<dbReference type="InterPro" id="IPR050738">
    <property type="entry name" value="Sulfatase"/>
</dbReference>
<evidence type="ECO:0000256" key="8">
    <source>
        <dbReference type="SAM" id="SignalP"/>
    </source>
</evidence>
<gene>
    <name evidence="10" type="ORF">E4021_16395</name>
</gene>
<dbReference type="InterPro" id="IPR024607">
    <property type="entry name" value="Sulfatase_CS"/>
</dbReference>
<comment type="cofactor">
    <cofactor evidence="1">
        <name>Ca(2+)</name>
        <dbReference type="ChEBI" id="CHEBI:29108"/>
    </cofactor>
</comment>
<evidence type="ECO:0000313" key="10">
    <source>
        <dbReference type="EMBL" id="THH35501.1"/>
    </source>
</evidence>
<dbReference type="InterPro" id="IPR000917">
    <property type="entry name" value="Sulfatase_N"/>
</dbReference>
<dbReference type="GO" id="GO:0004065">
    <property type="term" value="F:arylsulfatase activity"/>
    <property type="evidence" value="ECO:0007669"/>
    <property type="project" value="TreeGrafter"/>
</dbReference>
<evidence type="ECO:0000256" key="5">
    <source>
        <dbReference type="ARBA" id="ARBA00022801"/>
    </source>
</evidence>
<accession>A0A4S4NBW4</accession>
<dbReference type="Pfam" id="PF00884">
    <property type="entry name" value="Sulfatase"/>
    <property type="match status" value="1"/>
</dbReference>
<keyword evidence="6" id="KW-0106">Calcium</keyword>
<dbReference type="PANTHER" id="PTHR42693:SF42">
    <property type="entry name" value="ARYLSULFATASE G"/>
    <property type="match status" value="1"/>
</dbReference>
<dbReference type="AlphaFoldDB" id="A0A4S4NBW4"/>
<evidence type="ECO:0000313" key="11">
    <source>
        <dbReference type="Proteomes" id="UP000308528"/>
    </source>
</evidence>
<dbReference type="CDD" id="cd16144">
    <property type="entry name" value="ARS_like"/>
    <property type="match status" value="1"/>
</dbReference>
<dbReference type="Gene3D" id="3.40.720.10">
    <property type="entry name" value="Alkaline Phosphatase, subunit A"/>
    <property type="match status" value="1"/>
</dbReference>
<organism evidence="10 11">
    <name type="scientific">Neolewinella litorea</name>
    <dbReference type="NCBI Taxonomy" id="2562452"/>
    <lineage>
        <taxon>Bacteria</taxon>
        <taxon>Pseudomonadati</taxon>
        <taxon>Bacteroidota</taxon>
        <taxon>Saprospiria</taxon>
        <taxon>Saprospirales</taxon>
        <taxon>Lewinellaceae</taxon>
        <taxon>Neolewinella</taxon>
    </lineage>
</organism>
<dbReference type="Gene3D" id="3.30.1120.10">
    <property type="match status" value="1"/>
</dbReference>
<keyword evidence="3" id="KW-0479">Metal-binding</keyword>
<feature type="region of interest" description="Disordered" evidence="7">
    <location>
        <begin position="175"/>
        <end position="194"/>
    </location>
</feature>
<keyword evidence="5" id="KW-0378">Hydrolase</keyword>
<dbReference type="PROSITE" id="PS00149">
    <property type="entry name" value="SULFATASE_2"/>
    <property type="match status" value="1"/>
</dbReference>
<protein>
    <submittedName>
        <fullName evidence="10">DUF4976 domain-containing protein</fullName>
    </submittedName>
</protein>
<comment type="caution">
    <text evidence="10">The sequence shown here is derived from an EMBL/GenBank/DDBJ whole genome shotgun (WGS) entry which is preliminary data.</text>
</comment>
<dbReference type="OrthoDB" id="9757939at2"/>
<proteinExistence type="inferred from homology"/>
<feature type="domain" description="Sulfatase N-terminal" evidence="9">
    <location>
        <begin position="29"/>
        <end position="369"/>
    </location>
</feature>
<evidence type="ECO:0000256" key="4">
    <source>
        <dbReference type="ARBA" id="ARBA00022729"/>
    </source>
</evidence>